<evidence type="ECO:0000313" key="3">
    <source>
        <dbReference type="Proteomes" id="UP001469365"/>
    </source>
</evidence>
<keyword evidence="3" id="KW-1185">Reference proteome</keyword>
<dbReference type="InterPro" id="IPR011990">
    <property type="entry name" value="TPR-like_helical_dom_sf"/>
</dbReference>
<organism evidence="2 3">
    <name type="scientific">Paenibacillus filicis</name>
    <dbReference type="NCBI Taxonomy" id="669464"/>
    <lineage>
        <taxon>Bacteria</taxon>
        <taxon>Bacillati</taxon>
        <taxon>Bacillota</taxon>
        <taxon>Bacilli</taxon>
        <taxon>Bacillales</taxon>
        <taxon>Paenibacillaceae</taxon>
        <taxon>Paenibacillus</taxon>
    </lineage>
</organism>
<dbReference type="InterPro" id="IPR019734">
    <property type="entry name" value="TPR_rpt"/>
</dbReference>
<dbReference type="RefSeq" id="WP_341414408.1">
    <property type="nucleotide sequence ID" value="NZ_JBBPCC010000002.1"/>
</dbReference>
<dbReference type="EMBL" id="JBBPCC010000002">
    <property type="protein sequence ID" value="MEK8127359.1"/>
    <property type="molecule type" value="Genomic_DNA"/>
</dbReference>
<dbReference type="SUPFAM" id="SSF48452">
    <property type="entry name" value="TPR-like"/>
    <property type="match status" value="1"/>
</dbReference>
<accession>A0ABU9DEP4</accession>
<reference evidence="2 3" key="1">
    <citation type="submission" date="2024-04" db="EMBL/GenBank/DDBJ databases">
        <title>draft genome sequnece of Paenibacillus filicis.</title>
        <authorList>
            <person name="Kim D.-U."/>
        </authorList>
    </citation>
    <scope>NUCLEOTIDE SEQUENCE [LARGE SCALE GENOMIC DNA]</scope>
    <source>
        <strain evidence="2 3">KACC14197</strain>
    </source>
</reference>
<dbReference type="Gene3D" id="1.25.40.10">
    <property type="entry name" value="Tetratricopeptide repeat domain"/>
    <property type="match status" value="1"/>
</dbReference>
<evidence type="ECO:0000256" key="1">
    <source>
        <dbReference type="PROSITE-ProRule" id="PRU00339"/>
    </source>
</evidence>
<protein>
    <recommendedName>
        <fullName evidence="4">Tetratricopeptide repeat protein</fullName>
    </recommendedName>
</protein>
<dbReference type="SMART" id="SM00028">
    <property type="entry name" value="TPR"/>
    <property type="match status" value="3"/>
</dbReference>
<feature type="repeat" description="TPR" evidence="1">
    <location>
        <begin position="154"/>
        <end position="187"/>
    </location>
</feature>
<evidence type="ECO:0008006" key="4">
    <source>
        <dbReference type="Google" id="ProtNLM"/>
    </source>
</evidence>
<evidence type="ECO:0000313" key="2">
    <source>
        <dbReference type="EMBL" id="MEK8127359.1"/>
    </source>
</evidence>
<sequence length="218" mass="25051">MFKHLFASMNDMLDEVLSEYPSSTGMQRKRLMEKLQSLKAMSDECIEDWLLFEEKLGHTLQGTGIAQLPKEAELPHPELTDKRSDQFVKAQGYYKLHMYGEAAEQFSELLHAQPDFTLARLYLAMTYLHQGQREDSYAHFQFLSQLTEHMQLKAISLNIMGCIQVQQNNMDKACELFAMAYRTDPSSVEPLIDLGFCRMDQSGLHFESKGMRPACPPL</sequence>
<dbReference type="PROSITE" id="PS50005">
    <property type="entry name" value="TPR"/>
    <property type="match status" value="1"/>
</dbReference>
<dbReference type="Proteomes" id="UP001469365">
    <property type="component" value="Unassembled WGS sequence"/>
</dbReference>
<proteinExistence type="predicted"/>
<keyword evidence="1" id="KW-0802">TPR repeat</keyword>
<name>A0ABU9DEP4_9BACL</name>
<comment type="caution">
    <text evidence="2">The sequence shown here is derived from an EMBL/GenBank/DDBJ whole genome shotgun (WGS) entry which is preliminary data.</text>
</comment>
<gene>
    <name evidence="2" type="ORF">WMW72_05465</name>
</gene>